<dbReference type="RefSeq" id="WP_153412540.1">
    <property type="nucleotide sequence ID" value="NZ_WEGK01000010.1"/>
</dbReference>
<evidence type="ECO:0000313" key="2">
    <source>
        <dbReference type="Proteomes" id="UP000438448"/>
    </source>
</evidence>
<name>A0A7K0D9T8_9NOCA</name>
<gene>
    <name evidence="1" type="ORF">NRB20_47470</name>
</gene>
<protein>
    <submittedName>
        <fullName evidence="1">Uncharacterized protein</fullName>
    </submittedName>
</protein>
<sequence>MSDNTFHDHPSHPLPAPDMHAVINSSIHAHCTFETCAVIRACWTSLIEFGHPHPSDPPEQCPICSPART</sequence>
<proteinExistence type="predicted"/>
<dbReference type="OrthoDB" id="4558193at2"/>
<accession>A0A7K0D9T8</accession>
<keyword evidence="2" id="KW-1185">Reference proteome</keyword>
<organism evidence="1 2">
    <name type="scientific">Nocardia macrotermitis</name>
    <dbReference type="NCBI Taxonomy" id="2585198"/>
    <lineage>
        <taxon>Bacteria</taxon>
        <taxon>Bacillati</taxon>
        <taxon>Actinomycetota</taxon>
        <taxon>Actinomycetes</taxon>
        <taxon>Mycobacteriales</taxon>
        <taxon>Nocardiaceae</taxon>
        <taxon>Nocardia</taxon>
    </lineage>
</organism>
<reference evidence="1 2" key="1">
    <citation type="submission" date="2019-10" db="EMBL/GenBank/DDBJ databases">
        <title>Nocardia macrotermitis sp. nov. and Nocardia aurantia sp. nov., isolated from the gut of fungus growing-termite Macrotermes natalensis.</title>
        <authorList>
            <person name="Benndorf R."/>
            <person name="Schwitalla J."/>
            <person name="Martin K."/>
            <person name="De Beer W."/>
            <person name="Kaster A.-K."/>
            <person name="Vollmers J."/>
            <person name="Poulsen M."/>
            <person name="Beemelmanns C."/>
        </authorList>
    </citation>
    <scope>NUCLEOTIDE SEQUENCE [LARGE SCALE GENOMIC DNA]</scope>
    <source>
        <strain evidence="1 2">RB20</strain>
    </source>
</reference>
<comment type="caution">
    <text evidence="1">The sequence shown here is derived from an EMBL/GenBank/DDBJ whole genome shotgun (WGS) entry which is preliminary data.</text>
</comment>
<dbReference type="EMBL" id="WEGK01000010">
    <property type="protein sequence ID" value="MQY21634.1"/>
    <property type="molecule type" value="Genomic_DNA"/>
</dbReference>
<dbReference type="AlphaFoldDB" id="A0A7K0D9T8"/>
<evidence type="ECO:0000313" key="1">
    <source>
        <dbReference type="EMBL" id="MQY21634.1"/>
    </source>
</evidence>
<dbReference type="Proteomes" id="UP000438448">
    <property type="component" value="Unassembled WGS sequence"/>
</dbReference>